<feature type="region of interest" description="Disordered" evidence="1">
    <location>
        <begin position="16"/>
        <end position="49"/>
    </location>
</feature>
<dbReference type="Proteomes" id="UP001187343">
    <property type="component" value="Unassembled WGS sequence"/>
</dbReference>
<feature type="compositionally biased region" description="Polar residues" evidence="1">
    <location>
        <begin position="21"/>
        <end position="33"/>
    </location>
</feature>
<proteinExistence type="predicted"/>
<name>A0AA88P3C4_9TELE</name>
<feature type="region of interest" description="Disordered" evidence="1">
    <location>
        <begin position="161"/>
        <end position="218"/>
    </location>
</feature>
<keyword evidence="3" id="KW-1185">Reference proteome</keyword>
<feature type="compositionally biased region" description="Polar residues" evidence="1">
    <location>
        <begin position="169"/>
        <end position="178"/>
    </location>
</feature>
<evidence type="ECO:0000313" key="2">
    <source>
        <dbReference type="EMBL" id="KAK2872200.1"/>
    </source>
</evidence>
<feature type="compositionally biased region" description="Basic and acidic residues" evidence="1">
    <location>
        <begin position="35"/>
        <end position="49"/>
    </location>
</feature>
<reference evidence="2" key="1">
    <citation type="submission" date="2023-08" db="EMBL/GenBank/DDBJ databases">
        <title>Chromosome-level Genome Assembly of mud carp (Cirrhinus molitorella).</title>
        <authorList>
            <person name="Liu H."/>
        </authorList>
    </citation>
    <scope>NUCLEOTIDE SEQUENCE</scope>
    <source>
        <strain evidence="2">Prfri</strain>
        <tissue evidence="2">Muscle</tissue>
    </source>
</reference>
<evidence type="ECO:0000313" key="3">
    <source>
        <dbReference type="Proteomes" id="UP001187343"/>
    </source>
</evidence>
<evidence type="ECO:0000256" key="1">
    <source>
        <dbReference type="SAM" id="MobiDB-lite"/>
    </source>
</evidence>
<sequence>MWRPLGVPLRLRVLREGPPRSQRNGSRLVTPSDISGRREPDECELHHRQRKREIEEGNRDRISRADITSVTPIDCSSSSGDPHMFLFHFSRSASLCPSLQTSGLIRDQFWRVSEDAFRRPSLVFCQACAAQARHLSAAAATDKEEAINPCKITRADSLSHRNTPRETRSVCSGRQTRVTGHETHRRPGHIGDILQRQADLRSPVGKRQMSSDSELEEQEVCVKHERWMEDKNAEGRGGSADVLELKVLWSHSSGYEPSGRARVCL</sequence>
<comment type="caution">
    <text evidence="2">The sequence shown here is derived from an EMBL/GenBank/DDBJ whole genome shotgun (WGS) entry which is preliminary data.</text>
</comment>
<dbReference type="EMBL" id="JAUYZG010000022">
    <property type="protein sequence ID" value="KAK2872200.1"/>
    <property type="molecule type" value="Genomic_DNA"/>
</dbReference>
<dbReference type="AlphaFoldDB" id="A0AA88P3C4"/>
<gene>
    <name evidence="2" type="ORF">Q8A67_022097</name>
</gene>
<protein>
    <submittedName>
        <fullName evidence="2">Uncharacterized protein</fullName>
    </submittedName>
</protein>
<accession>A0AA88P3C4</accession>
<organism evidence="2 3">
    <name type="scientific">Cirrhinus molitorella</name>
    <name type="common">mud carp</name>
    <dbReference type="NCBI Taxonomy" id="172907"/>
    <lineage>
        <taxon>Eukaryota</taxon>
        <taxon>Metazoa</taxon>
        <taxon>Chordata</taxon>
        <taxon>Craniata</taxon>
        <taxon>Vertebrata</taxon>
        <taxon>Euteleostomi</taxon>
        <taxon>Actinopterygii</taxon>
        <taxon>Neopterygii</taxon>
        <taxon>Teleostei</taxon>
        <taxon>Ostariophysi</taxon>
        <taxon>Cypriniformes</taxon>
        <taxon>Cyprinidae</taxon>
        <taxon>Labeoninae</taxon>
        <taxon>Labeonini</taxon>
        <taxon>Cirrhinus</taxon>
    </lineage>
</organism>